<evidence type="ECO:0000313" key="1">
    <source>
        <dbReference type="EMBL" id="MCI2241505.1"/>
    </source>
</evidence>
<dbReference type="RefSeq" id="WP_242163731.1">
    <property type="nucleotide sequence ID" value="NZ_JAJMLW010000001.1"/>
</dbReference>
<dbReference type="Proteomes" id="UP001430755">
    <property type="component" value="Unassembled WGS sequence"/>
</dbReference>
<keyword evidence="2" id="KW-1185">Reference proteome</keyword>
<organism evidence="1 2">
    <name type="scientific">Adlercreutzia faecimuris</name>
    <dbReference type="NCBI Taxonomy" id="2897341"/>
    <lineage>
        <taxon>Bacteria</taxon>
        <taxon>Bacillati</taxon>
        <taxon>Actinomycetota</taxon>
        <taxon>Coriobacteriia</taxon>
        <taxon>Eggerthellales</taxon>
        <taxon>Eggerthellaceae</taxon>
        <taxon>Adlercreutzia</taxon>
    </lineage>
</organism>
<name>A0ABS9WFF8_9ACTN</name>
<sequence length="56" mass="5969">MTLLEVARIAAKHETEIAHACLQAVAWALSRGRPWDDPVGAGIGDWGLSDEDEAPA</sequence>
<protein>
    <submittedName>
        <fullName evidence="1">Uncharacterized protein</fullName>
    </submittedName>
</protein>
<accession>A0ABS9WFF8</accession>
<comment type="caution">
    <text evidence="1">The sequence shown here is derived from an EMBL/GenBank/DDBJ whole genome shotgun (WGS) entry which is preliminary data.</text>
</comment>
<gene>
    <name evidence="1" type="ORF">LPT13_03950</name>
</gene>
<dbReference type="EMBL" id="JAJMLW010000001">
    <property type="protein sequence ID" value="MCI2241505.1"/>
    <property type="molecule type" value="Genomic_DNA"/>
</dbReference>
<evidence type="ECO:0000313" key="2">
    <source>
        <dbReference type="Proteomes" id="UP001430755"/>
    </source>
</evidence>
<proteinExistence type="predicted"/>
<reference evidence="1" key="1">
    <citation type="submission" date="2021-11" db="EMBL/GenBank/DDBJ databases">
        <title>A Novel Adlercreutzia Species, isolated from a Allomyrina dichotoma larva feces.</title>
        <authorList>
            <person name="Suh M.K."/>
        </authorList>
    </citation>
    <scope>NUCLEOTIDE SEQUENCE</scope>
    <source>
        <strain evidence="1">JBNU-10</strain>
    </source>
</reference>